<comment type="caution">
    <text evidence="2">The sequence shown here is derived from an EMBL/GenBank/DDBJ whole genome shotgun (WGS) entry which is preliminary data.</text>
</comment>
<keyword evidence="3" id="KW-1185">Reference proteome</keyword>
<feature type="region of interest" description="Disordered" evidence="1">
    <location>
        <begin position="1"/>
        <end position="51"/>
    </location>
</feature>
<evidence type="ECO:0000313" key="3">
    <source>
        <dbReference type="Proteomes" id="UP000693946"/>
    </source>
</evidence>
<evidence type="ECO:0000256" key="1">
    <source>
        <dbReference type="SAM" id="MobiDB-lite"/>
    </source>
</evidence>
<dbReference type="Proteomes" id="UP000693946">
    <property type="component" value="Linkage Group LG12"/>
</dbReference>
<protein>
    <submittedName>
        <fullName evidence="2">Uncharacterized protein</fullName>
    </submittedName>
</protein>
<organism evidence="2 3">
    <name type="scientific">Solea senegalensis</name>
    <name type="common">Senegalese sole</name>
    <dbReference type="NCBI Taxonomy" id="28829"/>
    <lineage>
        <taxon>Eukaryota</taxon>
        <taxon>Metazoa</taxon>
        <taxon>Chordata</taxon>
        <taxon>Craniata</taxon>
        <taxon>Vertebrata</taxon>
        <taxon>Euteleostomi</taxon>
        <taxon>Actinopterygii</taxon>
        <taxon>Neopterygii</taxon>
        <taxon>Teleostei</taxon>
        <taxon>Neoteleostei</taxon>
        <taxon>Acanthomorphata</taxon>
        <taxon>Carangaria</taxon>
        <taxon>Pleuronectiformes</taxon>
        <taxon>Pleuronectoidei</taxon>
        <taxon>Soleidae</taxon>
        <taxon>Solea</taxon>
    </lineage>
</organism>
<feature type="compositionally biased region" description="Basic and acidic residues" evidence="1">
    <location>
        <begin position="8"/>
        <end position="20"/>
    </location>
</feature>
<proteinExistence type="predicted"/>
<evidence type="ECO:0000313" key="2">
    <source>
        <dbReference type="EMBL" id="KAG7518093.1"/>
    </source>
</evidence>
<name>A0AAV6SMV5_SOLSE</name>
<dbReference type="AlphaFoldDB" id="A0AAV6SMV5"/>
<accession>A0AAV6SMV5</accession>
<dbReference type="EMBL" id="JAGKHQ010000004">
    <property type="protein sequence ID" value="KAG7518093.1"/>
    <property type="molecule type" value="Genomic_DNA"/>
</dbReference>
<feature type="non-terminal residue" evidence="2">
    <location>
        <position position="51"/>
    </location>
</feature>
<sequence>MWRTALATDERHEHGEEKRRQDKHTKQQLANNRSSAREKVLFPKHQQLHKE</sequence>
<reference evidence="2 3" key="1">
    <citation type="journal article" date="2021" name="Sci. Rep.">
        <title>Chromosome anchoring in Senegalese sole (Solea senegalensis) reveals sex-associated markers and genome rearrangements in flatfish.</title>
        <authorList>
            <person name="Guerrero-Cozar I."/>
            <person name="Gomez-Garrido J."/>
            <person name="Berbel C."/>
            <person name="Martinez-Blanch J.F."/>
            <person name="Alioto T."/>
            <person name="Claros M.G."/>
            <person name="Gagnaire P.A."/>
            <person name="Manchado M."/>
        </authorList>
    </citation>
    <scope>NUCLEOTIDE SEQUENCE [LARGE SCALE GENOMIC DNA]</scope>
    <source>
        <strain evidence="2">Sse05_10M</strain>
    </source>
</reference>
<gene>
    <name evidence="2" type="ORF">JOB18_024384</name>
</gene>